<reference evidence="4 5" key="1">
    <citation type="submission" date="2021-08" db="EMBL/GenBank/DDBJ databases">
        <title>Streptomyces sp. PTM05 isolated from lichen.</title>
        <authorList>
            <person name="Somphong A."/>
            <person name="Phongsopitanun W."/>
            <person name="Tanasupawat S."/>
        </authorList>
    </citation>
    <scope>NUCLEOTIDE SEQUENCE [LARGE SCALE GENOMIC DNA]</scope>
    <source>
        <strain evidence="4 5">Ptm05</strain>
    </source>
</reference>
<dbReference type="Pfam" id="PF14016">
    <property type="entry name" value="DUF4232"/>
    <property type="match status" value="1"/>
</dbReference>
<dbReference type="PROSITE" id="PS51257">
    <property type="entry name" value="PROKAR_LIPOPROTEIN"/>
    <property type="match status" value="1"/>
</dbReference>
<name>A0ABS7R3F1_9ACTN</name>
<organism evidence="4 5">
    <name type="scientific">Streptantibioticus parmotrematis</name>
    <dbReference type="NCBI Taxonomy" id="2873249"/>
    <lineage>
        <taxon>Bacteria</taxon>
        <taxon>Bacillati</taxon>
        <taxon>Actinomycetota</taxon>
        <taxon>Actinomycetes</taxon>
        <taxon>Kitasatosporales</taxon>
        <taxon>Streptomycetaceae</taxon>
        <taxon>Streptantibioticus</taxon>
    </lineage>
</organism>
<feature type="compositionally biased region" description="Low complexity" evidence="1">
    <location>
        <begin position="31"/>
        <end position="64"/>
    </location>
</feature>
<evidence type="ECO:0000256" key="2">
    <source>
        <dbReference type="SAM" id="SignalP"/>
    </source>
</evidence>
<gene>
    <name evidence="4" type="ORF">K7472_27550</name>
</gene>
<keyword evidence="5" id="KW-1185">Reference proteome</keyword>
<dbReference type="InterPro" id="IPR025326">
    <property type="entry name" value="DUF4232"/>
</dbReference>
<feature type="compositionally biased region" description="Low complexity" evidence="1">
    <location>
        <begin position="72"/>
        <end position="81"/>
    </location>
</feature>
<dbReference type="RefSeq" id="WP_222981288.1">
    <property type="nucleotide sequence ID" value="NZ_JAINVZ010000026.1"/>
</dbReference>
<evidence type="ECO:0000256" key="1">
    <source>
        <dbReference type="SAM" id="MobiDB-lite"/>
    </source>
</evidence>
<proteinExistence type="predicted"/>
<accession>A0ABS7R3F1</accession>
<dbReference type="EMBL" id="JAINVZ010000026">
    <property type="protein sequence ID" value="MBY8888569.1"/>
    <property type="molecule type" value="Genomic_DNA"/>
</dbReference>
<feature type="signal peptide" evidence="2">
    <location>
        <begin position="1"/>
        <end position="26"/>
    </location>
</feature>
<protein>
    <submittedName>
        <fullName evidence="4">DUF4232 domain-containing protein</fullName>
    </submittedName>
</protein>
<sequence>MRTRPARLAISAAALATAALSLTACSSGGSSTAASGSTTASQSASSSGSGTTGTSSQPSTSTGTTSGGVNGGATSSGTSSLRTQAGGTSGIVPCATSQLKATQQDASVGAGQYYSKVVFTNVSGTTCTLDGFPGVSYVKQAGVQSGNAAQRSGGPGHVVTLKPHGTASAVLHDANGIGGYDPSQCQLSQAQGLRVYPPNQKAALFIPWNTQHCAGPTIHSLTIGPVQAG</sequence>
<evidence type="ECO:0000313" key="5">
    <source>
        <dbReference type="Proteomes" id="UP001198565"/>
    </source>
</evidence>
<feature type="domain" description="DUF4232" evidence="3">
    <location>
        <begin position="94"/>
        <end position="227"/>
    </location>
</feature>
<feature type="chain" id="PRO_5047409488" evidence="2">
    <location>
        <begin position="27"/>
        <end position="229"/>
    </location>
</feature>
<dbReference type="Proteomes" id="UP001198565">
    <property type="component" value="Unassembled WGS sequence"/>
</dbReference>
<evidence type="ECO:0000313" key="4">
    <source>
        <dbReference type="EMBL" id="MBY8888569.1"/>
    </source>
</evidence>
<comment type="caution">
    <text evidence="4">The sequence shown here is derived from an EMBL/GenBank/DDBJ whole genome shotgun (WGS) entry which is preliminary data.</text>
</comment>
<keyword evidence="2" id="KW-0732">Signal</keyword>
<evidence type="ECO:0000259" key="3">
    <source>
        <dbReference type="Pfam" id="PF14016"/>
    </source>
</evidence>
<feature type="region of interest" description="Disordered" evidence="1">
    <location>
        <begin position="31"/>
        <end position="87"/>
    </location>
</feature>